<comment type="caution">
    <text evidence="1">The sequence shown here is derived from an EMBL/GenBank/DDBJ whole genome shotgun (WGS) entry which is preliminary data.</text>
</comment>
<dbReference type="AlphaFoldDB" id="A0A0V0RV32"/>
<dbReference type="Proteomes" id="UP000054630">
    <property type="component" value="Unassembled WGS sequence"/>
</dbReference>
<sequence length="77" mass="9143">MNMPGIRWHLVQWISNKFNYKFQEVTRWLKFAILSNLKSKFSAKPHLRRKLNKSPVRQLNLVKIAAAIVEKSKSIKH</sequence>
<reference evidence="1 2" key="1">
    <citation type="submission" date="2015-01" db="EMBL/GenBank/DDBJ databases">
        <title>Evolution of Trichinella species and genotypes.</title>
        <authorList>
            <person name="Korhonen P.K."/>
            <person name="Edoardo P."/>
            <person name="Giuseppe L.R."/>
            <person name="Gasser R.B."/>
        </authorList>
    </citation>
    <scope>NUCLEOTIDE SEQUENCE [LARGE SCALE GENOMIC DNA]</scope>
    <source>
        <strain evidence="1">ISS37</strain>
    </source>
</reference>
<evidence type="ECO:0000313" key="2">
    <source>
        <dbReference type="Proteomes" id="UP000054630"/>
    </source>
</evidence>
<name>A0A0V0RV32_9BILA</name>
<accession>A0A0V0RV32</accession>
<gene>
    <name evidence="1" type="ORF">T07_2020</name>
</gene>
<dbReference type="EMBL" id="JYDL01000074">
    <property type="protein sequence ID" value="KRX18350.1"/>
    <property type="molecule type" value="Genomic_DNA"/>
</dbReference>
<proteinExistence type="predicted"/>
<protein>
    <submittedName>
        <fullName evidence="1">Uncharacterized protein</fullName>
    </submittedName>
</protein>
<organism evidence="1 2">
    <name type="scientific">Trichinella nelsoni</name>
    <dbReference type="NCBI Taxonomy" id="6336"/>
    <lineage>
        <taxon>Eukaryota</taxon>
        <taxon>Metazoa</taxon>
        <taxon>Ecdysozoa</taxon>
        <taxon>Nematoda</taxon>
        <taxon>Enoplea</taxon>
        <taxon>Dorylaimia</taxon>
        <taxon>Trichinellida</taxon>
        <taxon>Trichinellidae</taxon>
        <taxon>Trichinella</taxon>
    </lineage>
</organism>
<evidence type="ECO:0000313" key="1">
    <source>
        <dbReference type="EMBL" id="KRX18350.1"/>
    </source>
</evidence>
<keyword evidence="2" id="KW-1185">Reference proteome</keyword>